<dbReference type="InterPro" id="IPR036396">
    <property type="entry name" value="Cyt_P450_sf"/>
</dbReference>
<keyword evidence="1" id="KW-0560">Oxidoreductase</keyword>
<dbReference type="EMBL" id="MJEQ01037184">
    <property type="protein sequence ID" value="OIT05522.1"/>
    <property type="molecule type" value="Genomic_DNA"/>
</dbReference>
<dbReference type="GO" id="GO:0004497">
    <property type="term" value="F:monooxygenase activity"/>
    <property type="evidence" value="ECO:0007669"/>
    <property type="project" value="UniProtKB-KW"/>
</dbReference>
<keyword evidence="2" id="KW-0349">Heme</keyword>
<sequence length="223" mass="25188">MMPICLTCYKRLICRNLLATVDNPSNAVEWTLAEMLNQPKLMQRVLQELNTIVGSNTLVQESDLARLNVKACIKEAFRLYPISPFNVPHVSVSNTIVSEKYFIPKGRVVLLSGLALGRYPRVWEEPMKFKPERHLKENNGEVVLIDSELLLLSFSFGRWGCLGVKLGSTITTMLLARLLHGFTWSLPPNSPRNDLIESSKSDLFCTLPLLAQEKPKVAETMYP</sequence>
<protein>
    <submittedName>
        <fullName evidence="3">Phenylalanine n-monooxygenase</fullName>
    </submittedName>
</protein>
<dbReference type="GO" id="GO:0005506">
    <property type="term" value="F:iron ion binding"/>
    <property type="evidence" value="ECO:0007669"/>
    <property type="project" value="InterPro"/>
</dbReference>
<reference evidence="3" key="1">
    <citation type="submission" date="2016-11" db="EMBL/GenBank/DDBJ databases">
        <title>The genome of Nicotiana attenuata.</title>
        <authorList>
            <person name="Xu S."/>
            <person name="Brockmoeller T."/>
            <person name="Gaquerel E."/>
            <person name="Navarro A."/>
            <person name="Kuhl H."/>
            <person name="Gase K."/>
            <person name="Ling Z."/>
            <person name="Zhou W."/>
            <person name="Kreitzer C."/>
            <person name="Stanke M."/>
            <person name="Tang H."/>
            <person name="Lyons E."/>
            <person name="Pandey P."/>
            <person name="Pandey S.P."/>
            <person name="Timmermann B."/>
            <person name="Baldwin I.T."/>
        </authorList>
    </citation>
    <scope>NUCLEOTIDE SEQUENCE [LARGE SCALE GENOMIC DNA]</scope>
    <source>
        <strain evidence="3">UT</strain>
    </source>
</reference>
<keyword evidence="2" id="KW-0479">Metal-binding</keyword>
<dbReference type="Gramene" id="OIT05522">
    <property type="protein sequence ID" value="OIT05522"/>
    <property type="gene ID" value="A4A49_12990"/>
</dbReference>
<dbReference type="Pfam" id="PF00067">
    <property type="entry name" value="p450"/>
    <property type="match status" value="1"/>
</dbReference>
<dbReference type="GO" id="GO:0016705">
    <property type="term" value="F:oxidoreductase activity, acting on paired donors, with incorporation or reduction of molecular oxygen"/>
    <property type="evidence" value="ECO:0007669"/>
    <property type="project" value="InterPro"/>
</dbReference>
<keyword evidence="2" id="KW-0408">Iron</keyword>
<accession>A0A1J6ILE0</accession>
<evidence type="ECO:0000313" key="4">
    <source>
        <dbReference type="Proteomes" id="UP000187609"/>
    </source>
</evidence>
<name>A0A1J6ILE0_NICAT</name>
<comment type="cofactor">
    <cofactor evidence="2">
        <name>heme</name>
        <dbReference type="ChEBI" id="CHEBI:30413"/>
    </cofactor>
</comment>
<dbReference type="Proteomes" id="UP000187609">
    <property type="component" value="Unassembled WGS sequence"/>
</dbReference>
<dbReference type="AlphaFoldDB" id="A0A1J6ILE0"/>
<dbReference type="InterPro" id="IPR051382">
    <property type="entry name" value="CYP450_AA/FA_Hydroxylases"/>
</dbReference>
<proteinExistence type="predicted"/>
<gene>
    <name evidence="3" type="primary">CYP79A2_1</name>
    <name evidence="3" type="ORF">A4A49_12990</name>
</gene>
<dbReference type="GO" id="GO:0020037">
    <property type="term" value="F:heme binding"/>
    <property type="evidence" value="ECO:0007669"/>
    <property type="project" value="InterPro"/>
</dbReference>
<dbReference type="SUPFAM" id="SSF48264">
    <property type="entry name" value="Cytochrome P450"/>
    <property type="match status" value="1"/>
</dbReference>
<dbReference type="SMR" id="A0A1J6ILE0"/>
<dbReference type="PRINTS" id="PR00385">
    <property type="entry name" value="P450"/>
</dbReference>
<evidence type="ECO:0000256" key="1">
    <source>
        <dbReference type="ARBA" id="ARBA00023002"/>
    </source>
</evidence>
<evidence type="ECO:0000313" key="3">
    <source>
        <dbReference type="EMBL" id="OIT05522.1"/>
    </source>
</evidence>
<dbReference type="Gene3D" id="1.10.630.10">
    <property type="entry name" value="Cytochrome P450"/>
    <property type="match status" value="1"/>
</dbReference>
<dbReference type="PRINTS" id="PR00463">
    <property type="entry name" value="EP450I"/>
</dbReference>
<comment type="caution">
    <text evidence="3">The sequence shown here is derived from an EMBL/GenBank/DDBJ whole genome shotgun (WGS) entry which is preliminary data.</text>
</comment>
<dbReference type="InterPro" id="IPR002401">
    <property type="entry name" value="Cyt_P450_E_grp-I"/>
</dbReference>
<dbReference type="STRING" id="49451.A0A1J6ILE0"/>
<feature type="binding site" description="axial binding residue" evidence="2">
    <location>
        <position position="161"/>
    </location>
    <ligand>
        <name>heme</name>
        <dbReference type="ChEBI" id="CHEBI:30413"/>
    </ligand>
    <ligandPart>
        <name>Fe</name>
        <dbReference type="ChEBI" id="CHEBI:18248"/>
    </ligandPart>
</feature>
<evidence type="ECO:0000256" key="2">
    <source>
        <dbReference type="PIRSR" id="PIRSR602401-1"/>
    </source>
</evidence>
<organism evidence="3 4">
    <name type="scientific">Nicotiana attenuata</name>
    <name type="common">Coyote tobacco</name>
    <dbReference type="NCBI Taxonomy" id="49451"/>
    <lineage>
        <taxon>Eukaryota</taxon>
        <taxon>Viridiplantae</taxon>
        <taxon>Streptophyta</taxon>
        <taxon>Embryophyta</taxon>
        <taxon>Tracheophyta</taxon>
        <taxon>Spermatophyta</taxon>
        <taxon>Magnoliopsida</taxon>
        <taxon>eudicotyledons</taxon>
        <taxon>Gunneridae</taxon>
        <taxon>Pentapetalae</taxon>
        <taxon>asterids</taxon>
        <taxon>lamiids</taxon>
        <taxon>Solanales</taxon>
        <taxon>Solanaceae</taxon>
        <taxon>Nicotianoideae</taxon>
        <taxon>Nicotianeae</taxon>
        <taxon>Nicotiana</taxon>
    </lineage>
</organism>
<dbReference type="InterPro" id="IPR001128">
    <property type="entry name" value="Cyt_P450"/>
</dbReference>
<dbReference type="PANTHER" id="PTHR47949:SF4">
    <property type="entry name" value="TYROSINE N-MONOOXYGENASE"/>
    <property type="match status" value="1"/>
</dbReference>
<dbReference type="OMA" id="WYCANIT"/>
<dbReference type="PANTHER" id="PTHR47949">
    <property type="entry name" value="CYTOCHROME P450 703A2-RELATED-RELATED"/>
    <property type="match status" value="1"/>
</dbReference>
<keyword evidence="4" id="KW-1185">Reference proteome</keyword>